<dbReference type="EMBL" id="JAUCDY010000001">
    <property type="protein sequence ID" value="MDM7857033.1"/>
    <property type="molecule type" value="Genomic_DNA"/>
</dbReference>
<evidence type="ECO:0000313" key="3">
    <source>
        <dbReference type="Proteomes" id="UP001241056"/>
    </source>
</evidence>
<dbReference type="GO" id="GO:0008233">
    <property type="term" value="F:peptidase activity"/>
    <property type="evidence" value="ECO:0007669"/>
    <property type="project" value="UniProtKB-KW"/>
</dbReference>
<keyword evidence="2" id="KW-0378">Hydrolase</keyword>
<evidence type="ECO:0000313" key="2">
    <source>
        <dbReference type="EMBL" id="MDM7857033.1"/>
    </source>
</evidence>
<dbReference type="GO" id="GO:0006508">
    <property type="term" value="P:proteolysis"/>
    <property type="evidence" value="ECO:0007669"/>
    <property type="project" value="UniProtKB-KW"/>
</dbReference>
<reference evidence="2 3" key="1">
    <citation type="submission" date="2023-06" db="EMBL/GenBank/DDBJ databases">
        <title>Thiopseudomonas sp. CY1220 draft genome sequence.</title>
        <authorList>
            <person name="Zhao G."/>
            <person name="An M."/>
        </authorList>
    </citation>
    <scope>NUCLEOTIDE SEQUENCE [LARGE SCALE GENOMIC DNA]</scope>
    <source>
        <strain evidence="2 3">CY1220</strain>
    </source>
</reference>
<dbReference type="PANTHER" id="PTHR37486:SF1">
    <property type="entry name" value="STRINGENT STARVATION PROTEIN B"/>
    <property type="match status" value="1"/>
</dbReference>
<keyword evidence="3" id="KW-1185">Reference proteome</keyword>
<gene>
    <name evidence="2" type="ORF">QEZ41_01875</name>
</gene>
<dbReference type="PIRSF" id="PIRSF005276">
    <property type="entry name" value="SspB"/>
    <property type="match status" value="1"/>
</dbReference>
<proteinExistence type="predicted"/>
<dbReference type="RefSeq" id="WP_289409661.1">
    <property type="nucleotide sequence ID" value="NZ_JAUCDY010000001.1"/>
</dbReference>
<dbReference type="NCBIfam" id="NF008769">
    <property type="entry name" value="PRK11798.2-5"/>
    <property type="match status" value="1"/>
</dbReference>
<dbReference type="Proteomes" id="UP001241056">
    <property type="component" value="Unassembled WGS sequence"/>
</dbReference>
<organism evidence="2 3">
    <name type="scientific">Thiopseudomonas acetoxidans</name>
    <dbReference type="NCBI Taxonomy" id="3041622"/>
    <lineage>
        <taxon>Bacteria</taxon>
        <taxon>Pseudomonadati</taxon>
        <taxon>Pseudomonadota</taxon>
        <taxon>Gammaproteobacteria</taxon>
        <taxon>Pseudomonadales</taxon>
        <taxon>Pseudomonadaceae</taxon>
        <taxon>Thiopseudomonas</taxon>
    </lineage>
</organism>
<dbReference type="PANTHER" id="PTHR37486">
    <property type="entry name" value="STRINGENT STARVATION PROTEIN B"/>
    <property type="match status" value="1"/>
</dbReference>
<evidence type="ECO:0000256" key="1">
    <source>
        <dbReference type="SAM" id="MobiDB-lite"/>
    </source>
</evidence>
<accession>A0ABT7SLG9</accession>
<dbReference type="InterPro" id="IPR036760">
    <property type="entry name" value="SspB-like_sf"/>
</dbReference>
<feature type="region of interest" description="Disordered" evidence="1">
    <location>
        <begin position="112"/>
        <end position="147"/>
    </location>
</feature>
<dbReference type="SUPFAM" id="SSF101738">
    <property type="entry name" value="SspB-like"/>
    <property type="match status" value="1"/>
</dbReference>
<comment type="caution">
    <text evidence="2">The sequence shown here is derived from an EMBL/GenBank/DDBJ whole genome shotgun (WGS) entry which is preliminary data.</text>
</comment>
<dbReference type="InterPro" id="IPR007481">
    <property type="entry name" value="SspB"/>
</dbReference>
<sequence>MKSSKPYLIRALYEWIVDNDCTPYVLVAVDLPNVQVPEGYGENGQLVLNFSPSAVRNLNIDDDAICFEARFAGIARQIYIPIYAVLAIYAQENGQGMFFEAELGDINSVADEKIADTKQASSEADEPEPPEPPTMPSGGKPSLRIVK</sequence>
<name>A0ABT7SLG9_9GAMM</name>
<dbReference type="Gene3D" id="2.30.30.220">
    <property type="entry name" value="SspB-like"/>
    <property type="match status" value="1"/>
</dbReference>
<protein>
    <submittedName>
        <fullName evidence="2">ClpXP protease specificity-enhancing factor</fullName>
    </submittedName>
</protein>
<keyword evidence="2" id="KW-0645">Protease</keyword>
<dbReference type="Pfam" id="PF04386">
    <property type="entry name" value="SspB"/>
    <property type="match status" value="1"/>
</dbReference>